<comment type="caution">
    <text evidence="1">The sequence shown here is derived from an EMBL/GenBank/DDBJ whole genome shotgun (WGS) entry which is preliminary data.</text>
</comment>
<keyword evidence="2" id="KW-1185">Reference proteome</keyword>
<gene>
    <name evidence="1" type="ORF">Ocin01_03501</name>
</gene>
<dbReference type="Proteomes" id="UP000094527">
    <property type="component" value="Unassembled WGS sequence"/>
</dbReference>
<organism evidence="1 2">
    <name type="scientific">Orchesella cincta</name>
    <name type="common">Springtail</name>
    <name type="synonym">Podura cincta</name>
    <dbReference type="NCBI Taxonomy" id="48709"/>
    <lineage>
        <taxon>Eukaryota</taxon>
        <taxon>Metazoa</taxon>
        <taxon>Ecdysozoa</taxon>
        <taxon>Arthropoda</taxon>
        <taxon>Hexapoda</taxon>
        <taxon>Collembola</taxon>
        <taxon>Entomobryomorpha</taxon>
        <taxon>Entomobryoidea</taxon>
        <taxon>Orchesellidae</taxon>
        <taxon>Orchesellinae</taxon>
        <taxon>Orchesella</taxon>
    </lineage>
</organism>
<reference evidence="1 2" key="1">
    <citation type="journal article" date="2016" name="Genome Biol. Evol.">
        <title>Gene Family Evolution Reflects Adaptation to Soil Environmental Stressors in the Genome of the Collembolan Orchesella cincta.</title>
        <authorList>
            <person name="Faddeeva-Vakhrusheva A."/>
            <person name="Derks M.F."/>
            <person name="Anvar S.Y."/>
            <person name="Agamennone V."/>
            <person name="Suring W."/>
            <person name="Smit S."/>
            <person name="van Straalen N.M."/>
            <person name="Roelofs D."/>
        </authorList>
    </citation>
    <scope>NUCLEOTIDE SEQUENCE [LARGE SCALE GENOMIC DNA]</scope>
    <source>
        <tissue evidence="1">Mixed pool</tissue>
    </source>
</reference>
<sequence>MHQEDYNLLQVYIPERMQSYATTLDYRRYIVNVAKIVCEGNTEVRLTHNLILSVLYSCAGACEVGGGGGGGGTSKAMQWTYISHRVERRGSNKDNEWCELRASQNFQCLGFHIQNCDKSCLKMEQQLPDLDELAA</sequence>
<dbReference type="AlphaFoldDB" id="A0A1D2ND53"/>
<proteinExistence type="predicted"/>
<accession>A0A1D2ND53</accession>
<protein>
    <submittedName>
        <fullName evidence="1">Uncharacterized protein</fullName>
    </submittedName>
</protein>
<name>A0A1D2ND53_ORCCI</name>
<dbReference type="OrthoDB" id="336747at2759"/>
<evidence type="ECO:0000313" key="2">
    <source>
        <dbReference type="Proteomes" id="UP000094527"/>
    </source>
</evidence>
<evidence type="ECO:0000313" key="1">
    <source>
        <dbReference type="EMBL" id="ODN03180.1"/>
    </source>
</evidence>
<dbReference type="EMBL" id="LJIJ01000083">
    <property type="protein sequence ID" value="ODN03180.1"/>
    <property type="molecule type" value="Genomic_DNA"/>
</dbReference>